<protein>
    <submittedName>
        <fullName evidence="1">Uncharacterized protein</fullName>
    </submittedName>
</protein>
<organism evidence="1 2">
    <name type="scientific">Periplaneta americana</name>
    <name type="common">American cockroach</name>
    <name type="synonym">Blatta americana</name>
    <dbReference type="NCBI Taxonomy" id="6978"/>
    <lineage>
        <taxon>Eukaryota</taxon>
        <taxon>Metazoa</taxon>
        <taxon>Ecdysozoa</taxon>
        <taxon>Arthropoda</taxon>
        <taxon>Hexapoda</taxon>
        <taxon>Insecta</taxon>
        <taxon>Pterygota</taxon>
        <taxon>Neoptera</taxon>
        <taxon>Polyneoptera</taxon>
        <taxon>Dictyoptera</taxon>
        <taxon>Blattodea</taxon>
        <taxon>Blattoidea</taxon>
        <taxon>Blattidae</taxon>
        <taxon>Blattinae</taxon>
        <taxon>Periplaneta</taxon>
    </lineage>
</organism>
<keyword evidence="2" id="KW-1185">Reference proteome</keyword>
<reference evidence="1 2" key="1">
    <citation type="journal article" date="2022" name="Allergy">
        <title>Genome assembly and annotation of Periplaneta americana reveal a comprehensive cockroach allergen profile.</title>
        <authorList>
            <person name="Wang L."/>
            <person name="Xiong Q."/>
            <person name="Saelim N."/>
            <person name="Wang L."/>
            <person name="Nong W."/>
            <person name="Wan A.T."/>
            <person name="Shi M."/>
            <person name="Liu X."/>
            <person name="Cao Q."/>
            <person name="Hui J.H.L."/>
            <person name="Sookrung N."/>
            <person name="Leung T.F."/>
            <person name="Tungtrongchitr A."/>
            <person name="Tsui S.K.W."/>
        </authorList>
    </citation>
    <scope>NUCLEOTIDE SEQUENCE [LARGE SCALE GENOMIC DNA]</scope>
    <source>
        <strain evidence="1">PWHHKU_190912</strain>
    </source>
</reference>
<sequence length="170" mass="19477">MRKHYVRSSDRSQWIEDSVQLAMEHVITEEQRLGAIAYRRTHYLCYTAFTYNYVKVLRENTSIRREEDNKGKAICVAQSAEVLVCRSGVALGRGQHTGHRKDRSALEPGKRLESILNAPLLKGSEEDYPEGVYGESPGKIGIGGRDWINLAKDRDRWRAYIRAVMNLRVP</sequence>
<proteinExistence type="predicted"/>
<gene>
    <name evidence="1" type="ORF">ANN_25335</name>
</gene>
<comment type="caution">
    <text evidence="1">The sequence shown here is derived from an EMBL/GenBank/DDBJ whole genome shotgun (WGS) entry which is preliminary data.</text>
</comment>
<evidence type="ECO:0000313" key="1">
    <source>
        <dbReference type="EMBL" id="KAJ4427686.1"/>
    </source>
</evidence>
<dbReference type="EMBL" id="JAJSOF020000038">
    <property type="protein sequence ID" value="KAJ4427686.1"/>
    <property type="molecule type" value="Genomic_DNA"/>
</dbReference>
<accession>A0ABQ8S1K0</accession>
<name>A0ABQ8S1K0_PERAM</name>
<dbReference type="Proteomes" id="UP001148838">
    <property type="component" value="Unassembled WGS sequence"/>
</dbReference>
<evidence type="ECO:0000313" key="2">
    <source>
        <dbReference type="Proteomes" id="UP001148838"/>
    </source>
</evidence>